<evidence type="ECO:0000313" key="11">
    <source>
        <dbReference type="Ensembl" id="ENSLBEP00000007251.1"/>
    </source>
</evidence>
<feature type="transmembrane region" description="Helical" evidence="9">
    <location>
        <begin position="101"/>
        <end position="124"/>
    </location>
</feature>
<dbReference type="STRING" id="56723.ENSLBEP00000007251"/>
<evidence type="ECO:0000256" key="9">
    <source>
        <dbReference type="SAM" id="Phobius"/>
    </source>
</evidence>
<keyword evidence="9" id="KW-0812">Transmembrane</keyword>
<name>A0A3Q3EIG0_9LABR</name>
<keyword evidence="6" id="KW-0862">Zinc</keyword>
<reference evidence="11" key="1">
    <citation type="submission" date="2025-08" db="UniProtKB">
        <authorList>
            <consortium name="Ensembl"/>
        </authorList>
    </citation>
    <scope>IDENTIFICATION</scope>
</reference>
<evidence type="ECO:0000256" key="8">
    <source>
        <dbReference type="SAM" id="MobiDB-lite"/>
    </source>
</evidence>
<keyword evidence="7 9" id="KW-0472">Membrane</keyword>
<evidence type="ECO:0000256" key="2">
    <source>
        <dbReference type="ARBA" id="ARBA00004414"/>
    </source>
</evidence>
<dbReference type="Proteomes" id="UP000261660">
    <property type="component" value="Unplaced"/>
</dbReference>
<organism evidence="11 12">
    <name type="scientific">Labrus bergylta</name>
    <name type="common">ballan wrasse</name>
    <dbReference type="NCBI Taxonomy" id="56723"/>
    <lineage>
        <taxon>Eukaryota</taxon>
        <taxon>Metazoa</taxon>
        <taxon>Chordata</taxon>
        <taxon>Craniata</taxon>
        <taxon>Vertebrata</taxon>
        <taxon>Euteleostomi</taxon>
        <taxon>Actinopterygii</taxon>
        <taxon>Neopterygii</taxon>
        <taxon>Teleostei</taxon>
        <taxon>Neoteleostei</taxon>
        <taxon>Acanthomorphata</taxon>
        <taxon>Eupercaria</taxon>
        <taxon>Labriformes</taxon>
        <taxon>Labridae</taxon>
        <taxon>Labrus</taxon>
    </lineage>
</organism>
<dbReference type="RefSeq" id="XP_020512081.1">
    <property type="nucleotide sequence ID" value="XM_020656425.2"/>
</dbReference>
<dbReference type="InterPro" id="IPR006629">
    <property type="entry name" value="LITAF"/>
</dbReference>
<evidence type="ECO:0000256" key="4">
    <source>
        <dbReference type="ARBA" id="ARBA00005975"/>
    </source>
</evidence>
<comment type="similarity">
    <text evidence="4">Belongs to the CDIP1/LITAF family.</text>
</comment>
<accession>A0A3Q3EIG0</accession>
<dbReference type="InterPro" id="IPR037519">
    <property type="entry name" value="LITAF_fam"/>
</dbReference>
<evidence type="ECO:0000256" key="1">
    <source>
        <dbReference type="ARBA" id="ARBA00004125"/>
    </source>
</evidence>
<keyword evidence="12" id="KW-1185">Reference proteome</keyword>
<dbReference type="GO" id="GO:0008270">
    <property type="term" value="F:zinc ion binding"/>
    <property type="evidence" value="ECO:0007669"/>
    <property type="project" value="TreeGrafter"/>
</dbReference>
<dbReference type="AlphaFoldDB" id="A0A3Q3EIG0"/>
<evidence type="ECO:0000313" key="12">
    <source>
        <dbReference type="Proteomes" id="UP000261660"/>
    </source>
</evidence>
<feature type="region of interest" description="Disordered" evidence="8">
    <location>
        <begin position="1"/>
        <end position="27"/>
    </location>
</feature>
<evidence type="ECO:0000256" key="5">
    <source>
        <dbReference type="ARBA" id="ARBA00022723"/>
    </source>
</evidence>
<dbReference type="RefSeq" id="XP_020512082.1">
    <property type="nucleotide sequence ID" value="XM_020656426.3"/>
</dbReference>
<dbReference type="GO" id="GO:0098574">
    <property type="term" value="C:cytoplasmic side of lysosomal membrane"/>
    <property type="evidence" value="ECO:0007669"/>
    <property type="project" value="TreeGrafter"/>
</dbReference>
<evidence type="ECO:0000259" key="10">
    <source>
        <dbReference type="PROSITE" id="PS51837"/>
    </source>
</evidence>
<keyword evidence="9" id="KW-1133">Transmembrane helix</keyword>
<evidence type="ECO:0000256" key="6">
    <source>
        <dbReference type="ARBA" id="ARBA00022833"/>
    </source>
</evidence>
<dbReference type="PROSITE" id="PS51837">
    <property type="entry name" value="LITAF"/>
    <property type="match status" value="1"/>
</dbReference>
<dbReference type="PANTHER" id="PTHR23292">
    <property type="entry name" value="LIPOPOLYSACCHARIDE-INDUCED TUMOR NECROSIS FACTOR-ALPHA FACTOR"/>
    <property type="match status" value="1"/>
</dbReference>
<feature type="compositionally biased region" description="Pro residues" evidence="8">
    <location>
        <begin position="9"/>
        <end position="18"/>
    </location>
</feature>
<protein>
    <submittedName>
        <fullName evidence="11">Cell death-inducing p53-target protein 1 homolog</fullName>
    </submittedName>
</protein>
<evidence type="ECO:0000256" key="7">
    <source>
        <dbReference type="ARBA" id="ARBA00023136"/>
    </source>
</evidence>
<dbReference type="InParanoid" id="A0A3Q3EIG0"/>
<sequence length="148" mass="15919">MEKGYPPQESAPPYPGPPLNYGGAAPQPEMYPQPGMCPQPGFYPTAPPAGYQAGVPYAPPAPAATVTHLVVTAGLHDSPGQAVCPHCQQTVVTVTHHTAGLMTWGICAGLTFFGCFLCCFLPFCIESCKDVEHRCPTCHKVIYIFKRW</sequence>
<dbReference type="GeneTree" id="ENSGT00940000155366"/>
<reference evidence="11" key="2">
    <citation type="submission" date="2025-09" db="UniProtKB">
        <authorList>
            <consortium name="Ensembl"/>
        </authorList>
    </citation>
    <scope>IDENTIFICATION</scope>
</reference>
<comment type="subcellular location">
    <subcellularLocation>
        <location evidence="1">Endosome membrane</location>
        <topology evidence="1">Peripheral membrane protein</topology>
        <orientation evidence="1">Cytoplasmic side</orientation>
    </subcellularLocation>
    <subcellularLocation>
        <location evidence="2">Late endosome membrane</location>
    </subcellularLocation>
    <subcellularLocation>
        <location evidence="3">Lysosome membrane</location>
        <topology evidence="3">Peripheral membrane protein</topology>
        <orientation evidence="3">Cytoplasmic side</orientation>
    </subcellularLocation>
</comment>
<dbReference type="SMART" id="SM00714">
    <property type="entry name" value="LITAF"/>
    <property type="match status" value="1"/>
</dbReference>
<dbReference type="GO" id="GO:0005634">
    <property type="term" value="C:nucleus"/>
    <property type="evidence" value="ECO:0007669"/>
    <property type="project" value="TreeGrafter"/>
</dbReference>
<proteinExistence type="inferred from homology"/>
<dbReference type="Pfam" id="PF10601">
    <property type="entry name" value="zf-LITAF-like"/>
    <property type="match status" value="1"/>
</dbReference>
<keyword evidence="5" id="KW-0479">Metal-binding</keyword>
<feature type="domain" description="LITAF" evidence="10">
    <location>
        <begin position="61"/>
        <end position="147"/>
    </location>
</feature>
<dbReference type="Ensembl" id="ENSLBET00000007628.1">
    <property type="protein sequence ID" value="ENSLBEP00000007251.1"/>
    <property type="gene ID" value="ENSLBEG00000005622.1"/>
</dbReference>
<evidence type="ECO:0000256" key="3">
    <source>
        <dbReference type="ARBA" id="ARBA00004630"/>
    </source>
</evidence>
<dbReference type="PANTHER" id="PTHR23292:SF45">
    <property type="entry name" value="LIPOPOLYSACCHARIDE-INDUCED TUMOR NECROSIS FACTOR-ALPHA FACTOR HOMOLOG"/>
    <property type="match status" value="1"/>
</dbReference>
<dbReference type="GO" id="GO:0098560">
    <property type="term" value="C:cytoplasmic side of late endosome membrane"/>
    <property type="evidence" value="ECO:0007669"/>
    <property type="project" value="TreeGrafter"/>
</dbReference>
<dbReference type="GeneID" id="110001014"/>